<dbReference type="RefSeq" id="WP_132005949.1">
    <property type="nucleotide sequence ID" value="NZ_SMFK01000007.1"/>
</dbReference>
<dbReference type="Pfam" id="PF18919">
    <property type="entry name" value="DUF5670"/>
    <property type="match status" value="1"/>
</dbReference>
<comment type="caution">
    <text evidence="2">The sequence shown here is derived from an EMBL/GenBank/DDBJ whole genome shotgun (WGS) entry which is preliminary data.</text>
</comment>
<keyword evidence="1" id="KW-1133">Transmembrane helix</keyword>
<protein>
    <submittedName>
        <fullName evidence="2">Lmo0937 family membrane protein</fullName>
    </submittedName>
</protein>
<dbReference type="Proteomes" id="UP000295479">
    <property type="component" value="Unassembled WGS sequence"/>
</dbReference>
<name>A0A4R5C8L8_9FLAO</name>
<feature type="transmembrane region" description="Helical" evidence="1">
    <location>
        <begin position="28"/>
        <end position="45"/>
    </location>
</feature>
<evidence type="ECO:0000313" key="3">
    <source>
        <dbReference type="Proteomes" id="UP000295479"/>
    </source>
</evidence>
<keyword evidence="1" id="KW-0812">Transmembrane</keyword>
<evidence type="ECO:0000256" key="1">
    <source>
        <dbReference type="SAM" id="Phobius"/>
    </source>
</evidence>
<gene>
    <name evidence="2" type="ORF">E0F76_11605</name>
</gene>
<accession>A0A4R5C8L8</accession>
<organism evidence="2 3">
    <name type="scientific">Flavobacterium cellulosilyticum</name>
    <dbReference type="NCBI Taxonomy" id="2541731"/>
    <lineage>
        <taxon>Bacteria</taxon>
        <taxon>Pseudomonadati</taxon>
        <taxon>Bacteroidota</taxon>
        <taxon>Flavobacteriia</taxon>
        <taxon>Flavobacteriales</taxon>
        <taxon>Flavobacteriaceae</taxon>
        <taxon>Flavobacterium</taxon>
    </lineage>
</organism>
<dbReference type="InterPro" id="IPR043727">
    <property type="entry name" value="Lmo0937-like"/>
</dbReference>
<feature type="transmembrane region" description="Helical" evidence="1">
    <location>
        <begin position="5"/>
        <end position="22"/>
    </location>
</feature>
<dbReference type="NCBIfam" id="NF033488">
    <property type="entry name" value="lmo0937_fam_TM"/>
    <property type="match status" value="1"/>
</dbReference>
<dbReference type="AlphaFoldDB" id="A0A4R5C8L8"/>
<reference evidence="2 3" key="1">
    <citation type="submission" date="2019-03" db="EMBL/GenBank/DDBJ databases">
        <title>Flavobacterium AR-3-4 sp. nov. isolated from arctic soil.</title>
        <authorList>
            <person name="Chaudhary D.K."/>
        </authorList>
    </citation>
    <scope>NUCLEOTIDE SEQUENCE [LARGE SCALE GENOMIC DNA]</scope>
    <source>
        <strain evidence="2 3">AR-3-4</strain>
    </source>
</reference>
<proteinExistence type="predicted"/>
<sequence length="47" mass="5236">MQNLLYTIAVILVLLWAIGFFVYNVGSLIHILLVIAVIAILLKLIRG</sequence>
<dbReference type="EMBL" id="SMFK01000007">
    <property type="protein sequence ID" value="TDD96138.1"/>
    <property type="molecule type" value="Genomic_DNA"/>
</dbReference>
<evidence type="ECO:0000313" key="2">
    <source>
        <dbReference type="EMBL" id="TDD96138.1"/>
    </source>
</evidence>
<keyword evidence="3" id="KW-1185">Reference proteome</keyword>
<keyword evidence="1" id="KW-0472">Membrane</keyword>